<evidence type="ECO:0000313" key="7">
    <source>
        <dbReference type="EMBL" id="VDO97929.1"/>
    </source>
</evidence>
<dbReference type="EMBL" id="UZAM01007267">
    <property type="protein sequence ID" value="VDO97929.1"/>
    <property type="molecule type" value="Genomic_DNA"/>
</dbReference>
<dbReference type="GO" id="GO:0030687">
    <property type="term" value="C:preribosome, large subunit precursor"/>
    <property type="evidence" value="ECO:0007669"/>
    <property type="project" value="UniProtKB-UniRule"/>
</dbReference>
<dbReference type="WBParaSite" id="SBAD_0000265001-mRNA-1">
    <property type="protein sequence ID" value="SBAD_0000265001-mRNA-1"/>
    <property type="gene ID" value="SBAD_0000265001"/>
</dbReference>
<name>A0A183IFY2_9BILA</name>
<organism evidence="9">
    <name type="scientific">Soboliphyme baturini</name>
    <dbReference type="NCBI Taxonomy" id="241478"/>
    <lineage>
        <taxon>Eukaryota</taxon>
        <taxon>Metazoa</taxon>
        <taxon>Ecdysozoa</taxon>
        <taxon>Nematoda</taxon>
        <taxon>Enoplea</taxon>
        <taxon>Dorylaimia</taxon>
        <taxon>Dioctophymatida</taxon>
        <taxon>Dioctophymatoidea</taxon>
        <taxon>Soboliphymatidae</taxon>
        <taxon>Soboliphyme</taxon>
    </lineage>
</organism>
<dbReference type="CDD" id="cd17709">
    <property type="entry name" value="BRCT_pescadillo_like"/>
    <property type="match status" value="1"/>
</dbReference>
<evidence type="ECO:0000256" key="1">
    <source>
        <dbReference type="ARBA" id="ARBA00022517"/>
    </source>
</evidence>
<feature type="region of interest" description="Disordered" evidence="5">
    <location>
        <begin position="458"/>
        <end position="491"/>
    </location>
</feature>
<dbReference type="GO" id="GO:0000463">
    <property type="term" value="P:maturation of LSU-rRNA from tricistronic rRNA transcript (SSU-rRNA, 5.8S rRNA, LSU-rRNA)"/>
    <property type="evidence" value="ECO:0007669"/>
    <property type="project" value="UniProtKB-UniRule"/>
</dbReference>
<dbReference type="PANTHER" id="PTHR12221">
    <property type="entry name" value="PESCADILLO - RELATED"/>
    <property type="match status" value="1"/>
</dbReference>
<dbReference type="InterPro" id="IPR001357">
    <property type="entry name" value="BRCT_dom"/>
</dbReference>
<dbReference type="AlphaFoldDB" id="A0A183IFY2"/>
<dbReference type="InterPro" id="IPR036420">
    <property type="entry name" value="BRCT_dom_sf"/>
</dbReference>
<dbReference type="Pfam" id="PF06732">
    <property type="entry name" value="Pescadillo_N"/>
    <property type="match status" value="1"/>
</dbReference>
<dbReference type="FunFam" id="3.40.50.10190:FF:000002">
    <property type="entry name" value="Pescadillo homolog"/>
    <property type="match status" value="1"/>
</dbReference>
<gene>
    <name evidence="7" type="ORF">SBAD_LOCUS2526</name>
</gene>
<dbReference type="GO" id="GO:0070545">
    <property type="term" value="C:PeBoW complex"/>
    <property type="evidence" value="ECO:0007669"/>
    <property type="project" value="TreeGrafter"/>
</dbReference>
<evidence type="ECO:0000259" key="6">
    <source>
        <dbReference type="PROSITE" id="PS50172"/>
    </source>
</evidence>
<dbReference type="GO" id="GO:0003723">
    <property type="term" value="F:RNA binding"/>
    <property type="evidence" value="ECO:0007669"/>
    <property type="project" value="TreeGrafter"/>
</dbReference>
<comment type="similarity">
    <text evidence="4">Belongs to the pescadillo family.</text>
</comment>
<evidence type="ECO:0000256" key="5">
    <source>
        <dbReference type="SAM" id="MobiDB-lite"/>
    </source>
</evidence>
<dbReference type="PROSITE" id="PS50172">
    <property type="entry name" value="BRCT"/>
    <property type="match status" value="1"/>
</dbReference>
<accession>A0A183IFY2</accession>
<reference evidence="9" key="1">
    <citation type="submission" date="2016-06" db="UniProtKB">
        <authorList>
            <consortium name="WormBaseParasite"/>
        </authorList>
    </citation>
    <scope>IDENTIFICATION</scope>
</reference>
<evidence type="ECO:0000256" key="3">
    <source>
        <dbReference type="ARBA" id="ARBA00023242"/>
    </source>
</evidence>
<comment type="subcellular location">
    <subcellularLocation>
        <location evidence="4">Nucleus</location>
        <location evidence="4">Nucleolus</location>
    </subcellularLocation>
    <subcellularLocation>
        <location evidence="4">Nucleus</location>
        <location evidence="4">Nucleoplasm</location>
    </subcellularLocation>
</comment>
<keyword evidence="1 4" id="KW-0690">Ribosome biogenesis</keyword>
<keyword evidence="2 4" id="KW-0698">rRNA processing</keyword>
<evidence type="ECO:0000313" key="9">
    <source>
        <dbReference type="WBParaSite" id="SBAD_0000265001-mRNA-1"/>
    </source>
</evidence>
<dbReference type="Pfam" id="PF16589">
    <property type="entry name" value="BRCT_2"/>
    <property type="match status" value="1"/>
</dbReference>
<evidence type="ECO:0000256" key="2">
    <source>
        <dbReference type="ARBA" id="ARBA00022552"/>
    </source>
</evidence>
<dbReference type="SMART" id="SM00292">
    <property type="entry name" value="BRCT"/>
    <property type="match status" value="1"/>
</dbReference>
<reference evidence="7 8" key="2">
    <citation type="submission" date="2018-11" db="EMBL/GenBank/DDBJ databases">
        <authorList>
            <consortium name="Pathogen Informatics"/>
        </authorList>
    </citation>
    <scope>NUCLEOTIDE SEQUENCE [LARGE SCALE GENOMIC DNA]</scope>
</reference>
<evidence type="ECO:0000256" key="4">
    <source>
        <dbReference type="HAMAP-Rule" id="MF_03028"/>
    </source>
</evidence>
<dbReference type="Gene3D" id="3.40.50.10190">
    <property type="entry name" value="BRCT domain"/>
    <property type="match status" value="1"/>
</dbReference>
<dbReference type="SUPFAM" id="SSF52113">
    <property type="entry name" value="BRCT domain"/>
    <property type="match status" value="1"/>
</dbReference>
<dbReference type="Proteomes" id="UP000270296">
    <property type="component" value="Unassembled WGS sequence"/>
</dbReference>
<dbReference type="InterPro" id="IPR010613">
    <property type="entry name" value="PES"/>
</dbReference>
<feature type="domain" description="BRCT" evidence="6">
    <location>
        <begin position="318"/>
        <end position="411"/>
    </location>
</feature>
<sequence length="576" mass="67479">MGRLLKKFQKGSATTYISRTKALKKLRLSLKDFRRLCIIKGIYPHEPHHPKKVNKGSTAVNTWYFAKDIAFLQHEPIISAFRQYKVYLRKLKKAITLRQRDTEQKLREARPLYRVDHIVKERYPSFIDALRDLEDPLCMCFLFAKMPKTHRVNEDMTHLCRRLTVEFMHYIISQKALRKVFISIKGIYYQVEIMGQKITWIVPHERRISVVNDVDFSIMSSFLEFYCTLLGFVNFRLYLEIGLHYPPQLCSANEKDTKSYSTDDEAYMERINVLTQSLVRMYDPNADGDDVKIDEFKPEPGDAGPMEKALEEQKKVERLQKLFSNCKFFLNREVPHESVTFVIRSCGGQVSWDESTDYGSTYQEDDPTITHQIVDRPKVTKKYLTRIYIQPQWVYDCVNNALLLPPQDYFPECRLPPHLSPFVEESETDYIPEEKVKLLKLQGRNVINLPKLENARSLLNDPSSASTSKKRKKEKKPLTELGKRPVSNEADVKPDSVADMQVKPGVVKRLNAHQQIEAMAEEKKLQEMMIAKKYKRLYRKLKYDQKEKRKEFNNLLRKKYALKSGVLTDNAGKRIN</sequence>
<comment type="function">
    <text evidence="4">Required for maturation of ribosomal RNAs and formation of the large ribosomal subunit.</text>
</comment>
<proteinExistence type="inferred from homology"/>
<keyword evidence="8" id="KW-1185">Reference proteome</keyword>
<dbReference type="GO" id="GO:0000466">
    <property type="term" value="P:maturation of 5.8S rRNA from tricistronic rRNA transcript (SSU-rRNA, 5.8S rRNA, LSU-rRNA)"/>
    <property type="evidence" value="ECO:0007669"/>
    <property type="project" value="UniProtKB-UniRule"/>
</dbReference>
<dbReference type="GO" id="GO:0043021">
    <property type="term" value="F:ribonucleoprotein complex binding"/>
    <property type="evidence" value="ECO:0007669"/>
    <property type="project" value="UniProtKB-UniRule"/>
</dbReference>
<protein>
    <recommendedName>
        <fullName evidence="4">Pescadillo homolog</fullName>
    </recommendedName>
</protein>
<dbReference type="OrthoDB" id="10264910at2759"/>
<keyword evidence="3 4" id="KW-0539">Nucleus</keyword>
<dbReference type="HAMAP" id="MF_03028">
    <property type="entry name" value="Pescadillo"/>
    <property type="match status" value="1"/>
</dbReference>
<dbReference type="PANTHER" id="PTHR12221:SF6">
    <property type="entry name" value="PESCADILLO HOMOLOG"/>
    <property type="match status" value="1"/>
</dbReference>
<dbReference type="GO" id="GO:0005654">
    <property type="term" value="C:nucleoplasm"/>
    <property type="evidence" value="ECO:0007669"/>
    <property type="project" value="UniProtKB-SubCell"/>
</dbReference>
<evidence type="ECO:0000313" key="8">
    <source>
        <dbReference type="Proteomes" id="UP000270296"/>
    </source>
</evidence>